<evidence type="ECO:0000313" key="1">
    <source>
        <dbReference type="EMBL" id="KAF5309856.1"/>
    </source>
</evidence>
<accession>A0A8H5ASF0</accession>
<dbReference type="SUPFAM" id="SSF52047">
    <property type="entry name" value="RNI-like"/>
    <property type="match status" value="1"/>
</dbReference>
<organism evidence="1 2">
    <name type="scientific">Psilocybe cf. subviscida</name>
    <dbReference type="NCBI Taxonomy" id="2480587"/>
    <lineage>
        <taxon>Eukaryota</taxon>
        <taxon>Fungi</taxon>
        <taxon>Dikarya</taxon>
        <taxon>Basidiomycota</taxon>
        <taxon>Agaricomycotina</taxon>
        <taxon>Agaricomycetes</taxon>
        <taxon>Agaricomycetidae</taxon>
        <taxon>Agaricales</taxon>
        <taxon>Agaricineae</taxon>
        <taxon>Strophariaceae</taxon>
        <taxon>Psilocybe</taxon>
    </lineage>
</organism>
<comment type="caution">
    <text evidence="1">The sequence shown here is derived from an EMBL/GenBank/DDBJ whole genome shotgun (WGS) entry which is preliminary data.</text>
</comment>
<evidence type="ECO:0000313" key="2">
    <source>
        <dbReference type="Proteomes" id="UP000567179"/>
    </source>
</evidence>
<protein>
    <submittedName>
        <fullName evidence="1">Uncharacterized protein</fullName>
    </submittedName>
</protein>
<gene>
    <name evidence="1" type="ORF">D9619_010508</name>
</gene>
<dbReference type="Proteomes" id="UP000567179">
    <property type="component" value="Unassembled WGS sequence"/>
</dbReference>
<name>A0A8H5ASF0_9AGAR</name>
<sequence>MASNNPNTDTPLFPAELTDLVVDASRNDRQALAAYALVCKQWTPRSRYHLFERAAIFADNARQFISLLSSPHCTFATAICELDISLAASGSHRWFTEFSRRLLPILAKVSNLHGLAISGSRNAVIRQLDEDSGAREALIAFGRQNQTPSQITALKLGPVTFESLVDFVDVLSAFPDLHTLACAAHFQDATQPEPHGEIRVFPQVTTIDLASPSTNYLLGLLLNQGILPNVTNLSLSRLTGGDLSALTPFLHNPNNNALQNLVIKFDSIFSGVSFDLFAQRVDMTQLRALRHLVVETAPDMPSGPAYTLLSTISWTGIERLEISLLLTEELTCIDNLLTSARFSTLKEVTILSASFVEAGQFLPLCAARNILQQV</sequence>
<keyword evidence="2" id="KW-1185">Reference proteome</keyword>
<proteinExistence type="predicted"/>
<dbReference type="EMBL" id="JAACJJ010000058">
    <property type="protein sequence ID" value="KAF5309856.1"/>
    <property type="molecule type" value="Genomic_DNA"/>
</dbReference>
<dbReference type="OrthoDB" id="2921803at2759"/>
<dbReference type="AlphaFoldDB" id="A0A8H5ASF0"/>
<reference evidence="1 2" key="1">
    <citation type="journal article" date="2020" name="ISME J.">
        <title>Uncovering the hidden diversity of litter-decomposition mechanisms in mushroom-forming fungi.</title>
        <authorList>
            <person name="Floudas D."/>
            <person name="Bentzer J."/>
            <person name="Ahren D."/>
            <person name="Johansson T."/>
            <person name="Persson P."/>
            <person name="Tunlid A."/>
        </authorList>
    </citation>
    <scope>NUCLEOTIDE SEQUENCE [LARGE SCALE GENOMIC DNA]</scope>
    <source>
        <strain evidence="1 2">CBS 101986</strain>
    </source>
</reference>